<dbReference type="InterPro" id="IPR036291">
    <property type="entry name" value="NAD(P)-bd_dom_sf"/>
</dbReference>
<evidence type="ECO:0000256" key="1">
    <source>
        <dbReference type="ARBA" id="ARBA00010928"/>
    </source>
</evidence>
<sequence length="337" mass="36260">MEWLGMVRYVLMSTIKWGILATGGIAATFTEDLKLLPDAEVVAVGSRSAETAKAFADRYGIPRAHGSWADLAADPDVDIVYVANTQNAHYDAVTTCLDAGKAVLCEKAFTLNRAQAAELVDLARERGLFLMEAMWMRCNPAIRKIVSLVGEGVLGPVNTVHADFGISVSVGPGHRLRDPELGGGALLDLGVYPVSFAHMILGAPEKVQSWARITPEGVDENTGMLLGYPGGAAAMLSCGITTHSPVTASISGPLGRIELPHLFFRPDTFTLYLADAEPERFHVPYEGNGMNHEAAEAMRCLREGLLESPLVPWQSTLDVMGIMDEVRAQIGVRFPGE</sequence>
<dbReference type="InterPro" id="IPR000683">
    <property type="entry name" value="Gfo/Idh/MocA-like_OxRdtase_N"/>
</dbReference>
<dbReference type="Pfam" id="PF01408">
    <property type="entry name" value="GFO_IDH_MocA"/>
    <property type="match status" value="1"/>
</dbReference>
<dbReference type="PANTHER" id="PTHR22604:SF105">
    <property type="entry name" value="TRANS-1,2-DIHYDROBENZENE-1,2-DIOL DEHYDROGENASE"/>
    <property type="match status" value="1"/>
</dbReference>
<dbReference type="Proteomes" id="UP000634476">
    <property type="component" value="Unassembled WGS sequence"/>
</dbReference>
<dbReference type="PANTHER" id="PTHR22604">
    <property type="entry name" value="OXIDOREDUCTASES"/>
    <property type="match status" value="1"/>
</dbReference>
<dbReference type="SUPFAM" id="SSF51735">
    <property type="entry name" value="NAD(P)-binding Rossmann-fold domains"/>
    <property type="match status" value="1"/>
</dbReference>
<dbReference type="AlphaFoldDB" id="A0A8J3T488"/>
<keyword evidence="2" id="KW-0560">Oxidoreductase</keyword>
<organism evidence="5 6">
    <name type="scientific">Planobispora takensis</name>
    <dbReference type="NCBI Taxonomy" id="1367882"/>
    <lineage>
        <taxon>Bacteria</taxon>
        <taxon>Bacillati</taxon>
        <taxon>Actinomycetota</taxon>
        <taxon>Actinomycetes</taxon>
        <taxon>Streptosporangiales</taxon>
        <taxon>Streptosporangiaceae</taxon>
        <taxon>Planobispora</taxon>
    </lineage>
</organism>
<dbReference type="Gene3D" id="3.30.360.10">
    <property type="entry name" value="Dihydrodipicolinate Reductase, domain 2"/>
    <property type="match status" value="1"/>
</dbReference>
<dbReference type="SUPFAM" id="SSF55347">
    <property type="entry name" value="Glyceraldehyde-3-phosphate dehydrogenase-like, C-terminal domain"/>
    <property type="match status" value="1"/>
</dbReference>
<dbReference type="EMBL" id="BOOK01000047">
    <property type="protein sequence ID" value="GII04141.1"/>
    <property type="molecule type" value="Genomic_DNA"/>
</dbReference>
<evidence type="ECO:0000313" key="6">
    <source>
        <dbReference type="Proteomes" id="UP000634476"/>
    </source>
</evidence>
<dbReference type="GO" id="GO:0016491">
    <property type="term" value="F:oxidoreductase activity"/>
    <property type="evidence" value="ECO:0007669"/>
    <property type="project" value="UniProtKB-KW"/>
</dbReference>
<dbReference type="Pfam" id="PF22725">
    <property type="entry name" value="GFO_IDH_MocA_C3"/>
    <property type="match status" value="1"/>
</dbReference>
<protein>
    <submittedName>
        <fullName evidence="5">Oxidoreductase</fullName>
    </submittedName>
</protein>
<evidence type="ECO:0000259" key="4">
    <source>
        <dbReference type="Pfam" id="PF22725"/>
    </source>
</evidence>
<dbReference type="GO" id="GO:0000166">
    <property type="term" value="F:nucleotide binding"/>
    <property type="evidence" value="ECO:0007669"/>
    <property type="project" value="InterPro"/>
</dbReference>
<dbReference type="InterPro" id="IPR055170">
    <property type="entry name" value="GFO_IDH_MocA-like_dom"/>
</dbReference>
<evidence type="ECO:0000256" key="2">
    <source>
        <dbReference type="ARBA" id="ARBA00023002"/>
    </source>
</evidence>
<dbReference type="Gene3D" id="3.40.50.720">
    <property type="entry name" value="NAD(P)-binding Rossmann-like Domain"/>
    <property type="match status" value="1"/>
</dbReference>
<evidence type="ECO:0000259" key="3">
    <source>
        <dbReference type="Pfam" id="PF01408"/>
    </source>
</evidence>
<feature type="domain" description="Gfo/Idh/MocA-like oxidoreductase N-terminal" evidence="3">
    <location>
        <begin position="15"/>
        <end position="131"/>
    </location>
</feature>
<comment type="similarity">
    <text evidence="1">Belongs to the Gfo/Idh/MocA family.</text>
</comment>
<keyword evidence="6" id="KW-1185">Reference proteome</keyword>
<comment type="caution">
    <text evidence="5">The sequence shown here is derived from an EMBL/GenBank/DDBJ whole genome shotgun (WGS) entry which is preliminary data.</text>
</comment>
<proteinExistence type="inferred from homology"/>
<accession>A0A8J3T488</accession>
<evidence type="ECO:0000313" key="5">
    <source>
        <dbReference type="EMBL" id="GII04141.1"/>
    </source>
</evidence>
<feature type="domain" description="GFO/IDH/MocA-like oxidoreductase" evidence="4">
    <location>
        <begin position="143"/>
        <end position="258"/>
    </location>
</feature>
<gene>
    <name evidence="5" type="ORF">Pta02_61490</name>
</gene>
<name>A0A8J3T488_9ACTN</name>
<reference evidence="5" key="1">
    <citation type="submission" date="2021-01" db="EMBL/GenBank/DDBJ databases">
        <title>Whole genome shotgun sequence of Planobispora takensis NBRC 109077.</title>
        <authorList>
            <person name="Komaki H."/>
            <person name="Tamura T."/>
        </authorList>
    </citation>
    <scope>NUCLEOTIDE SEQUENCE</scope>
    <source>
        <strain evidence="5">NBRC 109077</strain>
    </source>
</reference>
<dbReference type="InterPro" id="IPR050984">
    <property type="entry name" value="Gfo/Idh/MocA_domain"/>
</dbReference>